<keyword evidence="7" id="KW-0472">Membrane</keyword>
<dbReference type="PANTHER" id="PTHR12645:SF0">
    <property type="entry name" value="FAD-LINKED SULFHYDRYL OXIDASE ALR"/>
    <property type="match status" value="1"/>
</dbReference>
<accession>A0A5B8IHF7</accession>
<evidence type="ECO:0000256" key="6">
    <source>
        <dbReference type="ARBA" id="ARBA00048864"/>
    </source>
</evidence>
<feature type="transmembrane region" description="Helical" evidence="7">
    <location>
        <begin position="125"/>
        <end position="144"/>
    </location>
</feature>
<keyword evidence="5" id="KW-1015">Disulfide bond</keyword>
<dbReference type="Gene3D" id="1.20.120.310">
    <property type="entry name" value="ERV/ALR sulfhydryl oxidase domain"/>
    <property type="match status" value="1"/>
</dbReference>
<evidence type="ECO:0000256" key="4">
    <source>
        <dbReference type="ARBA" id="ARBA00023002"/>
    </source>
</evidence>
<gene>
    <name evidence="9" type="ORF">1_77</name>
</gene>
<dbReference type="Pfam" id="PF04777">
    <property type="entry name" value="Evr1_Alr"/>
    <property type="match status" value="1"/>
</dbReference>
<keyword evidence="2 7" id="KW-0285">Flavoprotein</keyword>
<evidence type="ECO:0000256" key="3">
    <source>
        <dbReference type="ARBA" id="ARBA00022827"/>
    </source>
</evidence>
<evidence type="ECO:0000256" key="7">
    <source>
        <dbReference type="RuleBase" id="RU371123"/>
    </source>
</evidence>
<keyword evidence="7" id="KW-0812">Transmembrane</keyword>
<evidence type="ECO:0000256" key="1">
    <source>
        <dbReference type="ARBA" id="ARBA00001974"/>
    </source>
</evidence>
<dbReference type="EMBL" id="MK250085">
    <property type="protein sequence ID" value="QDY51692.1"/>
    <property type="molecule type" value="Genomic_DNA"/>
</dbReference>
<comment type="catalytic activity">
    <reaction evidence="6 7">
        <text>2 R'C(R)SH + O2 = R'C(R)S-S(R)CR' + H2O2</text>
        <dbReference type="Rhea" id="RHEA:17357"/>
        <dbReference type="ChEBI" id="CHEBI:15379"/>
        <dbReference type="ChEBI" id="CHEBI:16240"/>
        <dbReference type="ChEBI" id="CHEBI:16520"/>
        <dbReference type="ChEBI" id="CHEBI:17412"/>
        <dbReference type="EC" id="1.8.3.2"/>
    </reaction>
</comment>
<keyword evidence="3 7" id="KW-0274">FAD</keyword>
<dbReference type="PANTHER" id="PTHR12645">
    <property type="entry name" value="ALR/ERV"/>
    <property type="match status" value="1"/>
</dbReference>
<keyword evidence="7" id="KW-1133">Transmembrane helix</keyword>
<dbReference type="InterPro" id="IPR039799">
    <property type="entry name" value="ALR/ERV"/>
</dbReference>
<dbReference type="GO" id="GO:0050660">
    <property type="term" value="F:flavin adenine dinucleotide binding"/>
    <property type="evidence" value="ECO:0007669"/>
    <property type="project" value="TreeGrafter"/>
</dbReference>
<dbReference type="InterPro" id="IPR036774">
    <property type="entry name" value="ERV/ALR_sulphydryl_oxid_sf"/>
</dbReference>
<dbReference type="EC" id="1.8.3.2" evidence="7"/>
<dbReference type="PROSITE" id="PS51324">
    <property type="entry name" value="ERV_ALR"/>
    <property type="match status" value="1"/>
</dbReference>
<dbReference type="GO" id="GO:0016971">
    <property type="term" value="F:flavin-dependent sulfhydryl oxidase activity"/>
    <property type="evidence" value="ECO:0007669"/>
    <property type="project" value="InterPro"/>
</dbReference>
<sequence>MDNKIWGPYFWFTLHTTTFAYPDNPTYHDKRRYNDFFVSVQYILPCLKCREHYKQHLDNFPISISLDNKESLVKWLFNLHNQVNISLKKPIIEYEAFKEKYRKIYNPTIIEKIDTPENEFKNAKIIIFTIFITIVLGYVYYTYYKKKNVSKLFFS</sequence>
<comment type="cofactor">
    <cofactor evidence="1 7">
        <name>FAD</name>
        <dbReference type="ChEBI" id="CHEBI:57692"/>
    </cofactor>
</comment>
<name>A0A5B8IHF7_9VIRU</name>
<evidence type="ECO:0000256" key="5">
    <source>
        <dbReference type="ARBA" id="ARBA00023157"/>
    </source>
</evidence>
<organism evidence="9">
    <name type="scientific">Mimiviridae sp. ChoanoV1</name>
    <dbReference type="NCBI Taxonomy" id="2596887"/>
    <lineage>
        <taxon>Viruses</taxon>
        <taxon>Varidnaviria</taxon>
        <taxon>Bamfordvirae</taxon>
        <taxon>Nucleocytoviricota</taxon>
        <taxon>Megaviricetes</taxon>
        <taxon>Imitervirales</taxon>
        <taxon>Schizomimiviridae</taxon>
    </lineage>
</organism>
<protein>
    <recommendedName>
        <fullName evidence="7">Sulfhydryl oxidase</fullName>
        <ecNumber evidence="7">1.8.3.2</ecNumber>
    </recommendedName>
</protein>
<evidence type="ECO:0000313" key="9">
    <source>
        <dbReference type="EMBL" id="QDY51692.1"/>
    </source>
</evidence>
<feature type="domain" description="ERV/ALR sulfhydryl oxidase" evidence="8">
    <location>
        <begin position="1"/>
        <end position="101"/>
    </location>
</feature>
<evidence type="ECO:0000256" key="2">
    <source>
        <dbReference type="ARBA" id="ARBA00022630"/>
    </source>
</evidence>
<proteinExistence type="predicted"/>
<dbReference type="InterPro" id="IPR017905">
    <property type="entry name" value="ERV/ALR_sulphydryl_oxidase"/>
</dbReference>
<reference evidence="9" key="1">
    <citation type="submission" date="2018-11" db="EMBL/GenBank/DDBJ databases">
        <title>A distinct lineage of giant viruses engineers rhodopsin photosystems in predatory marine eukaryotes.</title>
        <authorList>
            <person name="Needham D.M."/>
            <person name="Yoshizawa S."/>
            <person name="Hosaka T."/>
            <person name="Poirier C."/>
            <person name="Choi C.-J."/>
            <person name="Hehenberger E."/>
            <person name="Irwin N.A.T."/>
            <person name="Wilken S."/>
            <person name="Yung C.-M."/>
            <person name="Bachy C."/>
            <person name="Kurihara R."/>
            <person name="Nakajima Y."/>
            <person name="Kojima K."/>
            <person name="Kimura-Someya T."/>
            <person name="Leonard G."/>
            <person name="Malmstrom R.R."/>
            <person name="Mende D."/>
            <person name="Olson D.K."/>
            <person name="Sudo Y."/>
            <person name="Sudek S."/>
            <person name="Richards T.A."/>
            <person name="DeLong E.F."/>
            <person name="Keeling P.J."/>
            <person name="Santoro A.E."/>
            <person name="Shirouzu M."/>
            <person name="Iwasaki W."/>
            <person name="Worden A.Z."/>
        </authorList>
    </citation>
    <scope>NUCLEOTIDE SEQUENCE</scope>
</reference>
<keyword evidence="4 7" id="KW-0560">Oxidoreductase</keyword>
<evidence type="ECO:0000259" key="8">
    <source>
        <dbReference type="PROSITE" id="PS51324"/>
    </source>
</evidence>
<dbReference type="SUPFAM" id="SSF69000">
    <property type="entry name" value="FAD-dependent thiol oxidase"/>
    <property type="match status" value="1"/>
</dbReference>